<sequence length="408" mass="46114">MNNEITRLPNCMIQCPKASTLLLQHNPLLDTVPRVLKVLNLTGTCIRSLPLSLFQLGDLRALILRNCFSLEELPPLGGLSKLQMLNHCATRIKELPSGMEKLSNLRQLDLSHTDNLKTIQTGIFSRLSCLEVLDMTESAYSFLVKGEEGGETTFEELRYLDQLLILSIRLKKIPCLCFDDLSWINRITRFHFCIGPKAYPLTNKHDKRLTIGGLDLSQESIGQLWGIAMCNRCSQLKQMLEDLVICNVGCFGGLKSLTITTCTSQSLWRDGGLIGCQSDLLPNLEELTLHDLNELESISGLVGHLGLRFLRLKLIAVRRCSSIKYLLSCGDFIQNLPNVEVIKVSTSYNLKELFNYDSVRNMAPDPVVPNLRILELKDLPKWWHALEWDDDKTKSSLLPYFYPTVSDC</sequence>
<dbReference type="AlphaFoldDB" id="A0AAW0LZA8"/>
<dbReference type="Pfam" id="PF13855">
    <property type="entry name" value="LRR_8"/>
    <property type="match status" value="1"/>
</dbReference>
<dbReference type="InterPro" id="IPR001611">
    <property type="entry name" value="Leu-rich_rpt"/>
</dbReference>
<name>A0AAW0LZA8_QUESU</name>
<evidence type="ECO:0000313" key="2">
    <source>
        <dbReference type="EMBL" id="KAK7856997.1"/>
    </source>
</evidence>
<keyword evidence="1" id="KW-0611">Plant defense</keyword>
<evidence type="ECO:0000256" key="1">
    <source>
        <dbReference type="ARBA" id="ARBA00022821"/>
    </source>
</evidence>
<reference evidence="2" key="1">
    <citation type="submission" date="2017-12" db="EMBL/GenBank/DDBJ databases">
        <authorList>
            <person name="Barbosa P."/>
            <person name="Usie A."/>
            <person name="Ramos A.M."/>
        </authorList>
    </citation>
    <scope>NUCLEOTIDE SEQUENCE</scope>
    <source>
        <strain evidence="2">HL8</strain>
        <tissue evidence="2">Leaves</tissue>
    </source>
</reference>
<reference evidence="2" key="3">
    <citation type="submission" date="2023-07" db="EMBL/GenBank/DDBJ databases">
        <title>An improved reference 1 genome and first organelle genomes of Quercus suber.</title>
        <authorList>
            <consortium name="Genosuber Consortium"/>
            <person name="Usie A."/>
            <person name="Serra O."/>
            <person name="Barros P."/>
        </authorList>
    </citation>
    <scope>NUCLEOTIDE SEQUENCE</scope>
    <source>
        <strain evidence="2">HL8</strain>
        <tissue evidence="2">Leaves</tissue>
    </source>
</reference>
<proteinExistence type="predicted"/>
<dbReference type="SUPFAM" id="SSF52058">
    <property type="entry name" value="L domain-like"/>
    <property type="match status" value="1"/>
</dbReference>
<dbReference type="PANTHER" id="PTHR33463">
    <property type="entry name" value="NB-ARC DOMAIN-CONTAINING PROTEIN-RELATED"/>
    <property type="match status" value="1"/>
</dbReference>
<gene>
    <name evidence="2" type="ORF">CFP56_020446</name>
</gene>
<dbReference type="PANTHER" id="PTHR33463:SF202">
    <property type="entry name" value="NB-ARC DOMAIN-CONTAINING PROTEIN"/>
    <property type="match status" value="1"/>
</dbReference>
<dbReference type="EMBL" id="PKMF04000031">
    <property type="protein sequence ID" value="KAK7856997.1"/>
    <property type="molecule type" value="Genomic_DNA"/>
</dbReference>
<accession>A0AAW0LZA8</accession>
<reference evidence="2" key="2">
    <citation type="journal article" date="2018" name="Sci. Data">
        <title>The draft genome sequence of cork oak.</title>
        <authorList>
            <person name="Ramos A.M."/>
            <person name="Usie A."/>
            <person name="Barbosa P."/>
            <person name="Barros P.M."/>
            <person name="Capote T."/>
            <person name="Chaves I."/>
            <person name="Simoes F."/>
            <person name="Abreu I."/>
            <person name="Carrasquinho I."/>
            <person name="Faro C."/>
            <person name="Guimaraes J.B."/>
            <person name="Mendonca D."/>
            <person name="Nobrega F."/>
            <person name="Rodrigues L."/>
            <person name="Saibo N.J.M."/>
            <person name="Varela M.C."/>
            <person name="Egas C."/>
            <person name="Matos J."/>
            <person name="Miguel C.M."/>
            <person name="Oliveira M.M."/>
            <person name="Ricardo C.P."/>
            <person name="Goncalves S."/>
        </authorList>
    </citation>
    <scope>NUCLEOTIDE SEQUENCE [LARGE SCALE GENOMIC DNA]</scope>
    <source>
        <strain evidence="2">HL8</strain>
    </source>
</reference>
<comment type="caution">
    <text evidence="2">The sequence shown here is derived from an EMBL/GenBank/DDBJ whole genome shotgun (WGS) entry which is preliminary data.</text>
</comment>
<protein>
    <submittedName>
        <fullName evidence="2">Disease resistance protein</fullName>
    </submittedName>
</protein>
<dbReference type="InterPro" id="IPR050905">
    <property type="entry name" value="Plant_NBS-LRR"/>
</dbReference>
<organism evidence="2">
    <name type="scientific">Quercus suber</name>
    <name type="common">Cork oak</name>
    <dbReference type="NCBI Taxonomy" id="58331"/>
    <lineage>
        <taxon>Eukaryota</taxon>
        <taxon>Viridiplantae</taxon>
        <taxon>Streptophyta</taxon>
        <taxon>Embryophyta</taxon>
        <taxon>Tracheophyta</taxon>
        <taxon>Spermatophyta</taxon>
        <taxon>Magnoliopsida</taxon>
        <taxon>eudicotyledons</taxon>
        <taxon>Gunneridae</taxon>
        <taxon>Pentapetalae</taxon>
        <taxon>rosids</taxon>
        <taxon>fabids</taxon>
        <taxon>Fagales</taxon>
        <taxon>Fagaceae</taxon>
        <taxon>Quercus</taxon>
    </lineage>
</organism>
<dbReference type="InterPro" id="IPR032675">
    <property type="entry name" value="LRR_dom_sf"/>
</dbReference>
<dbReference type="Gene3D" id="3.80.10.10">
    <property type="entry name" value="Ribonuclease Inhibitor"/>
    <property type="match status" value="2"/>
</dbReference>